<proteinExistence type="predicted"/>
<dbReference type="SUPFAM" id="SSF110083">
    <property type="entry name" value="Peptidylarginine deiminase Pad4, middle domain"/>
    <property type="match status" value="1"/>
</dbReference>
<dbReference type="AlphaFoldDB" id="A0A285RPY4"/>
<accession>A0A285RPY4</accession>
<evidence type="ECO:0000259" key="1">
    <source>
        <dbReference type="Pfam" id="PF03068"/>
    </source>
</evidence>
<dbReference type="InterPro" id="IPR036556">
    <property type="entry name" value="PAD_central_sf"/>
</dbReference>
<evidence type="ECO:0000313" key="4">
    <source>
        <dbReference type="Proteomes" id="UP000219068"/>
    </source>
</evidence>
<dbReference type="InterPro" id="IPR013733">
    <property type="entry name" value="Prot_Arg_deaminase_cen_dom"/>
</dbReference>
<dbReference type="GO" id="GO:0005737">
    <property type="term" value="C:cytoplasm"/>
    <property type="evidence" value="ECO:0007669"/>
    <property type="project" value="InterPro"/>
</dbReference>
<name>A0A285RPY4_9PROT</name>
<dbReference type="Pfam" id="PF08527">
    <property type="entry name" value="PAD_M"/>
    <property type="match status" value="1"/>
</dbReference>
<feature type="domain" description="Protein-arginine deiminase C-terminal" evidence="1">
    <location>
        <begin position="353"/>
        <end position="763"/>
    </location>
</feature>
<reference evidence="3 4" key="1">
    <citation type="submission" date="2017-08" db="EMBL/GenBank/DDBJ databases">
        <authorList>
            <person name="de Groot N.N."/>
        </authorList>
    </citation>
    <scope>NUCLEOTIDE SEQUENCE [LARGE SCALE GENOMIC DNA]</scope>
    <source>
        <strain evidence="3 4">USBA 78</strain>
    </source>
</reference>
<dbReference type="PANTHER" id="PTHR10837">
    <property type="entry name" value="PEPTIDYLARGININE DEIMINASE"/>
    <property type="match status" value="1"/>
</dbReference>
<dbReference type="InterPro" id="IPR004303">
    <property type="entry name" value="PAD"/>
</dbReference>
<gene>
    <name evidence="3" type="ORF">SAMN05428964_1011017</name>
</gene>
<dbReference type="GO" id="GO:0004668">
    <property type="term" value="F:protein-arginine deiminase activity"/>
    <property type="evidence" value="ECO:0007669"/>
    <property type="project" value="InterPro"/>
</dbReference>
<evidence type="ECO:0000259" key="2">
    <source>
        <dbReference type="Pfam" id="PF08527"/>
    </source>
</evidence>
<dbReference type="Pfam" id="PF03068">
    <property type="entry name" value="PAD"/>
    <property type="match status" value="1"/>
</dbReference>
<dbReference type="Gene3D" id="3.75.10.10">
    <property type="entry name" value="L-arginine/glycine Amidinotransferase, Chain A"/>
    <property type="match status" value="1"/>
</dbReference>
<feature type="domain" description="Protein-arginine deiminase (PAD) central" evidence="2">
    <location>
        <begin position="90"/>
        <end position="255"/>
    </location>
</feature>
<dbReference type="Gene3D" id="2.60.40.1700">
    <property type="entry name" value="Protein-arginine deiminase, central domain"/>
    <property type="match status" value="1"/>
</dbReference>
<dbReference type="GO" id="GO:0005509">
    <property type="term" value="F:calcium ion binding"/>
    <property type="evidence" value="ECO:0007669"/>
    <property type="project" value="InterPro"/>
</dbReference>
<protein>
    <submittedName>
        <fullName evidence="3">Protein-arginine deiminase</fullName>
    </submittedName>
</protein>
<dbReference type="PANTHER" id="PTHR10837:SF8">
    <property type="entry name" value="PROTEIN-ARGININE DEIMINASE"/>
    <property type="match status" value="1"/>
</dbReference>
<dbReference type="EMBL" id="OBMM01000001">
    <property type="protein sequence ID" value="SOB94387.1"/>
    <property type="molecule type" value="Genomic_DNA"/>
</dbReference>
<dbReference type="RefSeq" id="WP_097050697.1">
    <property type="nucleotide sequence ID" value="NZ_OBMM01000001.1"/>
</dbReference>
<dbReference type="SUPFAM" id="SSF55909">
    <property type="entry name" value="Pentein"/>
    <property type="match status" value="1"/>
</dbReference>
<dbReference type="Proteomes" id="UP000219068">
    <property type="component" value="Unassembled WGS sequence"/>
</dbReference>
<organism evidence="3 4">
    <name type="scientific">Thalassospira xiamenensis</name>
    <dbReference type="NCBI Taxonomy" id="220697"/>
    <lineage>
        <taxon>Bacteria</taxon>
        <taxon>Pseudomonadati</taxon>
        <taxon>Pseudomonadota</taxon>
        <taxon>Alphaproteobacteria</taxon>
        <taxon>Rhodospirillales</taxon>
        <taxon>Thalassospiraceae</taxon>
        <taxon>Thalassospira</taxon>
    </lineage>
</organism>
<dbReference type="InterPro" id="IPR013530">
    <property type="entry name" value="PAD_C"/>
</dbReference>
<sequence>MANYTVQLTAPAGNYPFDRVRVSLTCDAQPQQTQDLVLIPNVAVSHVFDIANGTWRLKISGAGFVPVDEPGIVVNGDATNAKNLTVIYYTLHTDRDRDGVLDAAGTLNQLSPRTITFGTAGRGAIIPVNCNRDGNNAVVGRTDNQDQQVNGNSDLVTGVARFEIRRAIVGPVVVVPAGWELRLWLDKAINTDAAAQRHFRIFDGDANNSLEIIGPETADEANITTASVGAAKAYGIEAVRFAGQNFTSGQGIVSLFVIQPEVTGANNPTYMYGERIVAARWIGNHHRQTVSRLYVADAGNAQFRTDLGNAAAADNPAIVVTTGAPRITPATNVTFLNGNAWANYAPIGETVPEPAGDDRWMRDTIVSGLSSWPGNVLNTPQTADVFMKTHRWRSLQNWVFRILLDLPDPLNPGVPPHPKVGVWYPAAGSADAITSANSGGNIAVTPPVQKTANGIVTPYRYGRIYYGHNRYHRVDASSRDFMAAQNMQTPIILDTDWLLVGHVDEMMTFVPDNNPGNAFKKWKLLVASPAEAYRLMTAAQGAHGAANVLNRAAWDNVNNRFDYTSLQINGTNVGATINALLGNGQAPLTNPRDHSNYTYKQLRDWNIGGVETVIARNVTLLKNAFDLVDTDIIKVPVIFFPESFNPGDFTFADKVSGWTIGRDNGFNVYPGKQGGFQCGALTGDMPNMFVGNDRLMIPKPFGPWIEDNTNPNHGYDLFERDLTQKIAAIVNGPTCDFIDDWDDYHVALGEIHCGTNELRAPYNGQAAFGNARYANWWTAVDA</sequence>
<evidence type="ECO:0000313" key="3">
    <source>
        <dbReference type="EMBL" id="SOB94387.1"/>
    </source>
</evidence>